<feature type="transmembrane region" description="Helical" evidence="5">
    <location>
        <begin position="36"/>
        <end position="54"/>
    </location>
</feature>
<keyword evidence="8" id="KW-1185">Reference proteome</keyword>
<dbReference type="EMBL" id="JBHSMS010000034">
    <property type="protein sequence ID" value="MFC5511424.1"/>
    <property type="molecule type" value="Genomic_DNA"/>
</dbReference>
<feature type="domain" description="Cation/H+ exchanger transmembrane" evidence="6">
    <location>
        <begin position="26"/>
        <end position="382"/>
    </location>
</feature>
<accession>A0ABW0PFJ5</accession>
<evidence type="ECO:0000256" key="4">
    <source>
        <dbReference type="ARBA" id="ARBA00023136"/>
    </source>
</evidence>
<organism evidence="7 8">
    <name type="scientific">Massilia jejuensis</name>
    <dbReference type="NCBI Taxonomy" id="648894"/>
    <lineage>
        <taxon>Bacteria</taxon>
        <taxon>Pseudomonadati</taxon>
        <taxon>Pseudomonadota</taxon>
        <taxon>Betaproteobacteria</taxon>
        <taxon>Burkholderiales</taxon>
        <taxon>Oxalobacteraceae</taxon>
        <taxon>Telluria group</taxon>
        <taxon>Massilia</taxon>
    </lineage>
</organism>
<evidence type="ECO:0000313" key="7">
    <source>
        <dbReference type="EMBL" id="MFC5511424.1"/>
    </source>
</evidence>
<comment type="subcellular location">
    <subcellularLocation>
        <location evidence="1">Membrane</location>
        <topology evidence="1">Multi-pass membrane protein</topology>
    </subcellularLocation>
</comment>
<evidence type="ECO:0000313" key="8">
    <source>
        <dbReference type="Proteomes" id="UP001596031"/>
    </source>
</evidence>
<dbReference type="PANTHER" id="PTHR43021">
    <property type="entry name" value="NA(+)/H(+) ANTIPORTER-RELATED"/>
    <property type="match status" value="1"/>
</dbReference>
<reference evidence="8" key="1">
    <citation type="journal article" date="2019" name="Int. J. Syst. Evol. Microbiol.">
        <title>The Global Catalogue of Microorganisms (GCM) 10K type strain sequencing project: providing services to taxonomists for standard genome sequencing and annotation.</title>
        <authorList>
            <consortium name="The Broad Institute Genomics Platform"/>
            <consortium name="The Broad Institute Genome Sequencing Center for Infectious Disease"/>
            <person name="Wu L."/>
            <person name="Ma J."/>
        </authorList>
    </citation>
    <scope>NUCLEOTIDE SEQUENCE [LARGE SCALE GENOMIC DNA]</scope>
    <source>
        <strain evidence="8">CCUG 38813</strain>
    </source>
</reference>
<feature type="transmembrane region" description="Helical" evidence="5">
    <location>
        <begin position="60"/>
        <end position="79"/>
    </location>
</feature>
<evidence type="ECO:0000256" key="1">
    <source>
        <dbReference type="ARBA" id="ARBA00004141"/>
    </source>
</evidence>
<comment type="caution">
    <text evidence="7">The sequence shown here is derived from an EMBL/GenBank/DDBJ whole genome shotgun (WGS) entry which is preliminary data.</text>
</comment>
<keyword evidence="2 5" id="KW-0812">Transmembrane</keyword>
<dbReference type="InterPro" id="IPR006153">
    <property type="entry name" value="Cation/H_exchanger_TM"/>
</dbReference>
<evidence type="ECO:0000259" key="6">
    <source>
        <dbReference type="Pfam" id="PF00999"/>
    </source>
</evidence>
<name>A0ABW0PFJ5_9BURK</name>
<dbReference type="Gene3D" id="1.20.1530.20">
    <property type="match status" value="1"/>
</dbReference>
<proteinExistence type="predicted"/>
<keyword evidence="3 5" id="KW-1133">Transmembrane helix</keyword>
<protein>
    <submittedName>
        <fullName evidence="7">Cation:proton antiporter</fullName>
    </submittedName>
</protein>
<dbReference type="Proteomes" id="UP001596031">
    <property type="component" value="Unassembled WGS sequence"/>
</dbReference>
<feature type="transmembrane region" description="Helical" evidence="5">
    <location>
        <begin position="6"/>
        <end position="24"/>
    </location>
</feature>
<dbReference type="PANTHER" id="PTHR43021:SF2">
    <property type="entry name" value="CATION_H+ EXCHANGER DOMAIN-CONTAINING PROTEIN"/>
    <property type="match status" value="1"/>
</dbReference>
<evidence type="ECO:0000256" key="2">
    <source>
        <dbReference type="ARBA" id="ARBA00022692"/>
    </source>
</evidence>
<feature type="transmembrane region" description="Helical" evidence="5">
    <location>
        <begin position="267"/>
        <end position="286"/>
    </location>
</feature>
<sequence length="400" mass="42385">MQALLPILTSLAWPFAIAVAWIAGEFGQRWTGLPRISFYGLVGFALAGPQLGILPSADGGAVPMLADVAFGLILFELGYRINLRWLRTNPWIGISGLVESLATFLAVYLVATAFGTPQLTALMLASLSMATSPATVVRVINEQRSSGQVTERVLHLTAQNCVLAVFAFNVVVGFWIFRTFDNLGDAIWNSLVVLAVSLLSGAVFGLAVPALLRAIGNPRQDATVAFALAVILLVAISYAGGLSPVVATLAFGLVARHRRVAFSQAQRGFGALGELLTVLLFVFAASTLDWQKVAAGGLLAVVIVLVRLLTKTAGVMAFAHLSGITWRKGALAGVALAPLSVFVILLLEHARMAGVHVVEQLRSVAAVTMLLEVFGPIILQRALVRAREVTRPAPEVKHAA</sequence>
<dbReference type="RefSeq" id="WP_379720032.1">
    <property type="nucleotide sequence ID" value="NZ_JBHSMS010000034.1"/>
</dbReference>
<feature type="transmembrane region" description="Helical" evidence="5">
    <location>
        <begin position="330"/>
        <end position="347"/>
    </location>
</feature>
<feature type="transmembrane region" description="Helical" evidence="5">
    <location>
        <begin position="91"/>
        <end position="114"/>
    </location>
</feature>
<feature type="transmembrane region" description="Helical" evidence="5">
    <location>
        <begin position="224"/>
        <end position="255"/>
    </location>
</feature>
<gene>
    <name evidence="7" type="ORF">ACFPOU_09845</name>
</gene>
<feature type="transmembrane region" description="Helical" evidence="5">
    <location>
        <begin position="293"/>
        <end position="310"/>
    </location>
</feature>
<dbReference type="InterPro" id="IPR038770">
    <property type="entry name" value="Na+/solute_symporter_sf"/>
</dbReference>
<evidence type="ECO:0000256" key="3">
    <source>
        <dbReference type="ARBA" id="ARBA00022989"/>
    </source>
</evidence>
<feature type="transmembrane region" description="Helical" evidence="5">
    <location>
        <begin position="161"/>
        <end position="180"/>
    </location>
</feature>
<keyword evidence="4 5" id="KW-0472">Membrane</keyword>
<dbReference type="Pfam" id="PF00999">
    <property type="entry name" value="Na_H_Exchanger"/>
    <property type="match status" value="1"/>
</dbReference>
<evidence type="ECO:0000256" key="5">
    <source>
        <dbReference type="SAM" id="Phobius"/>
    </source>
</evidence>
<feature type="transmembrane region" description="Helical" evidence="5">
    <location>
        <begin position="186"/>
        <end position="212"/>
    </location>
</feature>